<reference evidence="2" key="1">
    <citation type="journal article" date="2017" name="Science">
        <title>Giant viruses with an expanded complement of translation system components.</title>
        <authorList>
            <person name="Schulz F."/>
            <person name="Yutin N."/>
            <person name="Ivanova N.N."/>
            <person name="Ortega D.R."/>
            <person name="Lee T.K."/>
            <person name="Vierheilig J."/>
            <person name="Daims H."/>
            <person name="Horn M."/>
            <person name="Wagner M."/>
            <person name="Jensen G.J."/>
            <person name="Kyrpides N.C."/>
            <person name="Koonin E.V."/>
            <person name="Woyke T."/>
        </authorList>
    </citation>
    <scope>NUCLEOTIDE SEQUENCE</scope>
    <source>
        <strain evidence="2">CTV1</strain>
    </source>
</reference>
<sequence length="366" mass="43566">MLINIKYIMSKNNKPKNYHYDLIDFYEVLGIEDRNMSTSEIRKKYVKLVVKYHPDKSKDADPKIFALIQRAWDCLGDEQKRKQYDFFFANEQKAKKGDHNNLKRGFDTFMDLKKNEEEDESHKKKAQINFKYASEEMDKKHNFNRKKYEEKAMDPKETSNRYSNLMLEREQQEIEFAQSRIFPESSKFNEDTLKKFNKIFDEYKHKTDKKGKSHIINNINGPTAWNNAFDEQMFTPLDSFDNVYGNDDDTGGLNYGNLNEFGDEIKVDMDDDDFDNIGEADYVTAHNLKGDDYAKDIEKKLREREMETQQLHNKKFEYCDADQDKSFMFTHEVGNMGTIEWDNDDDSELHDACNRLLELERNNRRI</sequence>
<proteinExistence type="predicted"/>
<dbReference type="PANTHER" id="PTHR43096:SF10">
    <property type="entry name" value="CHAPERONE PROTEIN DNAJ A6, CHLOROPLASTIC"/>
    <property type="match status" value="1"/>
</dbReference>
<dbReference type="GO" id="GO:0051082">
    <property type="term" value="F:unfolded protein binding"/>
    <property type="evidence" value="ECO:0007669"/>
    <property type="project" value="TreeGrafter"/>
</dbReference>
<dbReference type="InterPro" id="IPR001623">
    <property type="entry name" value="DnaJ_domain"/>
</dbReference>
<evidence type="ECO:0000259" key="1">
    <source>
        <dbReference type="PROSITE" id="PS50076"/>
    </source>
</evidence>
<organism evidence="2">
    <name type="scientific">Catovirus CTV1</name>
    <dbReference type="NCBI Taxonomy" id="1977631"/>
    <lineage>
        <taxon>Viruses</taxon>
        <taxon>Varidnaviria</taxon>
        <taxon>Bamfordvirae</taxon>
        <taxon>Nucleocytoviricota</taxon>
        <taxon>Megaviricetes</taxon>
        <taxon>Imitervirales</taxon>
        <taxon>Mimiviridae</taxon>
        <taxon>Klosneuvirinae</taxon>
        <taxon>Catovirus</taxon>
    </lineage>
</organism>
<dbReference type="Gene3D" id="1.10.287.110">
    <property type="entry name" value="DnaJ domain"/>
    <property type="match status" value="1"/>
</dbReference>
<dbReference type="SMART" id="SM00271">
    <property type="entry name" value="DnaJ"/>
    <property type="match status" value="1"/>
</dbReference>
<dbReference type="PROSITE" id="PS50076">
    <property type="entry name" value="DNAJ_2"/>
    <property type="match status" value="1"/>
</dbReference>
<dbReference type="PANTHER" id="PTHR43096">
    <property type="entry name" value="DNAJ HOMOLOG 1, MITOCHONDRIAL-RELATED"/>
    <property type="match status" value="1"/>
</dbReference>
<dbReference type="EMBL" id="KY684084">
    <property type="protein sequence ID" value="ARF09349.1"/>
    <property type="molecule type" value="Genomic_DNA"/>
</dbReference>
<dbReference type="InterPro" id="IPR036869">
    <property type="entry name" value="J_dom_sf"/>
</dbReference>
<dbReference type="GO" id="GO:0042026">
    <property type="term" value="P:protein refolding"/>
    <property type="evidence" value="ECO:0007669"/>
    <property type="project" value="TreeGrafter"/>
</dbReference>
<dbReference type="InterPro" id="IPR018253">
    <property type="entry name" value="DnaJ_domain_CS"/>
</dbReference>
<feature type="domain" description="J" evidence="1">
    <location>
        <begin position="24"/>
        <end position="88"/>
    </location>
</feature>
<gene>
    <name evidence="2" type="ORF">Catovirus_2_298</name>
</gene>
<accession>A0A1V0SCB4</accession>
<dbReference type="CDD" id="cd06257">
    <property type="entry name" value="DnaJ"/>
    <property type="match status" value="1"/>
</dbReference>
<protein>
    <submittedName>
        <fullName evidence="2">DnaJ domain protein</fullName>
    </submittedName>
</protein>
<evidence type="ECO:0000313" key="2">
    <source>
        <dbReference type="EMBL" id="ARF09349.1"/>
    </source>
</evidence>
<dbReference type="SUPFAM" id="SSF46565">
    <property type="entry name" value="Chaperone J-domain"/>
    <property type="match status" value="1"/>
</dbReference>
<name>A0A1V0SCB4_9VIRU</name>
<dbReference type="PROSITE" id="PS00636">
    <property type="entry name" value="DNAJ_1"/>
    <property type="match status" value="1"/>
</dbReference>
<dbReference type="Pfam" id="PF00226">
    <property type="entry name" value="DnaJ"/>
    <property type="match status" value="1"/>
</dbReference>